<organism evidence="2 3">
    <name type="scientific">Stylosanthes scabra</name>
    <dbReference type="NCBI Taxonomy" id="79078"/>
    <lineage>
        <taxon>Eukaryota</taxon>
        <taxon>Viridiplantae</taxon>
        <taxon>Streptophyta</taxon>
        <taxon>Embryophyta</taxon>
        <taxon>Tracheophyta</taxon>
        <taxon>Spermatophyta</taxon>
        <taxon>Magnoliopsida</taxon>
        <taxon>eudicotyledons</taxon>
        <taxon>Gunneridae</taxon>
        <taxon>Pentapetalae</taxon>
        <taxon>rosids</taxon>
        <taxon>fabids</taxon>
        <taxon>Fabales</taxon>
        <taxon>Fabaceae</taxon>
        <taxon>Papilionoideae</taxon>
        <taxon>50 kb inversion clade</taxon>
        <taxon>dalbergioids sensu lato</taxon>
        <taxon>Dalbergieae</taxon>
        <taxon>Pterocarpus clade</taxon>
        <taxon>Stylosanthes</taxon>
    </lineage>
</organism>
<keyword evidence="3" id="KW-1185">Reference proteome</keyword>
<feature type="non-terminal residue" evidence="2">
    <location>
        <position position="61"/>
    </location>
</feature>
<dbReference type="EMBL" id="JASCZI010247338">
    <property type="protein sequence ID" value="MED6215052.1"/>
    <property type="molecule type" value="Genomic_DNA"/>
</dbReference>
<evidence type="ECO:0000256" key="1">
    <source>
        <dbReference type="SAM" id="MobiDB-lite"/>
    </source>
</evidence>
<evidence type="ECO:0000313" key="2">
    <source>
        <dbReference type="EMBL" id="MED6215052.1"/>
    </source>
</evidence>
<comment type="caution">
    <text evidence="2">The sequence shown here is derived from an EMBL/GenBank/DDBJ whole genome shotgun (WGS) entry which is preliminary data.</text>
</comment>
<name>A0ABU6YXG9_9FABA</name>
<reference evidence="2 3" key="1">
    <citation type="journal article" date="2023" name="Plants (Basel)">
        <title>Bridging the Gap: Combining Genomics and Transcriptomics Approaches to Understand Stylosanthes scabra, an Orphan Legume from the Brazilian Caatinga.</title>
        <authorList>
            <person name="Ferreira-Neto J.R.C."/>
            <person name="da Silva M.D."/>
            <person name="Binneck E."/>
            <person name="de Melo N.F."/>
            <person name="da Silva R.H."/>
            <person name="de Melo A.L.T.M."/>
            <person name="Pandolfi V."/>
            <person name="Bustamante F.O."/>
            <person name="Brasileiro-Vidal A.C."/>
            <person name="Benko-Iseppon A.M."/>
        </authorList>
    </citation>
    <scope>NUCLEOTIDE SEQUENCE [LARGE SCALE GENOMIC DNA]</scope>
    <source>
        <tissue evidence="2">Leaves</tissue>
    </source>
</reference>
<proteinExistence type="predicted"/>
<protein>
    <submittedName>
        <fullName evidence="2">Uncharacterized protein</fullName>
    </submittedName>
</protein>
<feature type="region of interest" description="Disordered" evidence="1">
    <location>
        <begin position="1"/>
        <end position="20"/>
    </location>
</feature>
<sequence>MDSSTYQHHAHPPPYPQGNFEDILQVLIQERKEPRENQRRINAQLNTLTLGVIRLVTQFLN</sequence>
<gene>
    <name evidence="2" type="ORF">PIB30_109548</name>
</gene>
<accession>A0ABU6YXG9</accession>
<evidence type="ECO:0000313" key="3">
    <source>
        <dbReference type="Proteomes" id="UP001341840"/>
    </source>
</evidence>
<dbReference type="Proteomes" id="UP001341840">
    <property type="component" value="Unassembled WGS sequence"/>
</dbReference>